<proteinExistence type="predicted"/>
<feature type="chain" id="PRO_5001978936" evidence="1">
    <location>
        <begin position="19"/>
        <end position="134"/>
    </location>
</feature>
<protein>
    <submittedName>
        <fullName evidence="2">Uncharacterized protein</fullName>
    </submittedName>
</protein>
<accession>A0A0A1T6P9</accession>
<feature type="signal peptide" evidence="1">
    <location>
        <begin position="1"/>
        <end position="18"/>
    </location>
</feature>
<dbReference type="AlphaFoldDB" id="A0A0A1T6P9"/>
<evidence type="ECO:0000256" key="1">
    <source>
        <dbReference type="SAM" id="SignalP"/>
    </source>
</evidence>
<sequence length="134" mass="13723">MKVAVILSLAATTMACAADNCARAVTGTRLGAASVSAHQADCSSFQKTVVTPAPTTATVTVTVDPEQPHKFKRNAVRAEASAEKAVPTYAAACSGAERYASACSCWGITAMTSTAPQPTSTVTVTVTSDYCEDL</sequence>
<keyword evidence="3" id="KW-1185">Reference proteome</keyword>
<name>A0A0A1T6P9_9HYPO</name>
<evidence type="ECO:0000313" key="2">
    <source>
        <dbReference type="EMBL" id="CEJ81820.1"/>
    </source>
</evidence>
<keyword evidence="1" id="KW-0732">Signal</keyword>
<dbReference type="HOGENOM" id="CLU_122522_0_0_1"/>
<gene>
    <name evidence="2" type="ORF">VHEMI01930</name>
</gene>
<dbReference type="PROSITE" id="PS51257">
    <property type="entry name" value="PROKAR_LIPOPROTEIN"/>
    <property type="match status" value="1"/>
</dbReference>
<organism evidence="2 3">
    <name type="scientific">[Torrubiella] hemipterigena</name>
    <dbReference type="NCBI Taxonomy" id="1531966"/>
    <lineage>
        <taxon>Eukaryota</taxon>
        <taxon>Fungi</taxon>
        <taxon>Dikarya</taxon>
        <taxon>Ascomycota</taxon>
        <taxon>Pezizomycotina</taxon>
        <taxon>Sordariomycetes</taxon>
        <taxon>Hypocreomycetidae</taxon>
        <taxon>Hypocreales</taxon>
        <taxon>Clavicipitaceae</taxon>
        <taxon>Clavicipitaceae incertae sedis</taxon>
        <taxon>'Torrubiella' clade</taxon>
    </lineage>
</organism>
<reference evidence="2 3" key="1">
    <citation type="journal article" date="2015" name="Genome Announc.">
        <title>Draft Genome Sequence and Gene Annotation of the Entomopathogenic Fungus Verticillium hemipterigenum.</title>
        <authorList>
            <person name="Horn F."/>
            <person name="Habel A."/>
            <person name="Scharf D.H."/>
            <person name="Dworschak J."/>
            <person name="Brakhage A.A."/>
            <person name="Guthke R."/>
            <person name="Hertweck C."/>
            <person name="Linde J."/>
        </authorList>
    </citation>
    <scope>NUCLEOTIDE SEQUENCE [LARGE SCALE GENOMIC DNA]</scope>
</reference>
<dbReference type="STRING" id="1531966.A0A0A1T6P9"/>
<evidence type="ECO:0000313" key="3">
    <source>
        <dbReference type="Proteomes" id="UP000039046"/>
    </source>
</evidence>
<dbReference type="EMBL" id="CDHN01000001">
    <property type="protein sequence ID" value="CEJ81820.1"/>
    <property type="molecule type" value="Genomic_DNA"/>
</dbReference>
<dbReference type="OrthoDB" id="5596743at2759"/>
<dbReference type="Proteomes" id="UP000039046">
    <property type="component" value="Unassembled WGS sequence"/>
</dbReference>